<sequence>MKYLFVLLFSFLAQNGFAQFVGLNKKEISSLHNLIAKDSSAKKFYVSIRQTANDALAQTPDPIDTVVSEGHLATDPKKIRTGKSLKDIEKIYSLAITYAIEGKKDYLQKAGDYISAWATVNQPQGNPINDTKFEDLFFAYDLVKNDLPADQQKTINVWLVKMADAEIKTGAVKTKKTSFNNWNSHRLKVIGFIAYLLNNDTYKKYVADELPAQIEKNLLPDGSGIDFHERDALHYHTYTLEPLISLATVLKRATGKDFYRYASPSGASVQKSIDFLIPFVSGEKTHPEFVNSTVAFDKKRADNKEPGYQIGAPFKRTAGVPVLILASYFEPSCMAVVRETLNTSATYPTWQAVINAARK</sequence>
<gene>
    <name evidence="5" type="ORF">FSB75_09605</name>
</gene>
<keyword evidence="6" id="KW-1185">Reference proteome</keyword>
<evidence type="ECO:0000313" key="6">
    <source>
        <dbReference type="Proteomes" id="UP000321204"/>
    </source>
</evidence>
<evidence type="ECO:0000256" key="2">
    <source>
        <dbReference type="ARBA" id="ARBA00023239"/>
    </source>
</evidence>
<accession>A0A5B8UHM0</accession>
<feature type="chain" id="PRO_5022867133" evidence="3">
    <location>
        <begin position="19"/>
        <end position="359"/>
    </location>
</feature>
<name>A0A5B8UHM0_9BACT</name>
<dbReference type="EMBL" id="CP042433">
    <property type="protein sequence ID" value="QEC56137.1"/>
    <property type="molecule type" value="Genomic_DNA"/>
</dbReference>
<dbReference type="GO" id="GO:0042597">
    <property type="term" value="C:periplasmic space"/>
    <property type="evidence" value="ECO:0007669"/>
    <property type="project" value="InterPro"/>
</dbReference>
<evidence type="ECO:0000256" key="1">
    <source>
        <dbReference type="ARBA" id="ARBA00022729"/>
    </source>
</evidence>
<proteinExistence type="predicted"/>
<evidence type="ECO:0000256" key="3">
    <source>
        <dbReference type="SAM" id="SignalP"/>
    </source>
</evidence>
<reference evidence="5 6" key="1">
    <citation type="journal article" date="2015" name="Int. J. Syst. Evol. Microbiol.">
        <title>Flavisolibacter ginsenosidimutans sp. nov., with ginsenoside-converting activity isolated from soil used for cultivating ginseng.</title>
        <authorList>
            <person name="Zhao Y."/>
            <person name="Liu Q."/>
            <person name="Kang M.S."/>
            <person name="Jin F."/>
            <person name="Yu H."/>
            <person name="Im W.T."/>
        </authorList>
    </citation>
    <scope>NUCLEOTIDE SEQUENCE [LARGE SCALE GENOMIC DNA]</scope>
    <source>
        <strain evidence="5 6">Gsoil 636</strain>
    </source>
</reference>
<dbReference type="Proteomes" id="UP000321204">
    <property type="component" value="Chromosome"/>
</dbReference>
<feature type="signal peptide" evidence="3">
    <location>
        <begin position="1"/>
        <end position="18"/>
    </location>
</feature>
<evidence type="ECO:0000259" key="4">
    <source>
        <dbReference type="Pfam" id="PF05426"/>
    </source>
</evidence>
<protein>
    <submittedName>
        <fullName evidence="5">Alginate lyase</fullName>
    </submittedName>
</protein>
<feature type="domain" description="Alginate lyase" evidence="4">
    <location>
        <begin position="56"/>
        <end position="285"/>
    </location>
</feature>
<keyword evidence="2 5" id="KW-0456">Lyase</keyword>
<dbReference type="SUPFAM" id="SSF48230">
    <property type="entry name" value="Chondroitin AC/alginate lyase"/>
    <property type="match status" value="1"/>
</dbReference>
<dbReference type="InterPro" id="IPR008929">
    <property type="entry name" value="Chondroitin_lyas"/>
</dbReference>
<dbReference type="InterPro" id="IPR008397">
    <property type="entry name" value="Alginate_lyase_dom"/>
</dbReference>
<dbReference type="KEGG" id="fgg:FSB75_09605"/>
<keyword evidence="1 3" id="KW-0732">Signal</keyword>
<evidence type="ECO:0000313" key="5">
    <source>
        <dbReference type="EMBL" id="QEC56137.1"/>
    </source>
</evidence>
<dbReference type="AlphaFoldDB" id="A0A5B8UHM0"/>
<organism evidence="5 6">
    <name type="scientific">Flavisolibacter ginsenosidimutans</name>
    <dbReference type="NCBI Taxonomy" id="661481"/>
    <lineage>
        <taxon>Bacteria</taxon>
        <taxon>Pseudomonadati</taxon>
        <taxon>Bacteroidota</taxon>
        <taxon>Chitinophagia</taxon>
        <taxon>Chitinophagales</taxon>
        <taxon>Chitinophagaceae</taxon>
        <taxon>Flavisolibacter</taxon>
    </lineage>
</organism>
<dbReference type="GO" id="GO:0016829">
    <property type="term" value="F:lyase activity"/>
    <property type="evidence" value="ECO:0007669"/>
    <property type="project" value="UniProtKB-KW"/>
</dbReference>
<dbReference type="Pfam" id="PF05426">
    <property type="entry name" value="Alginate_lyase"/>
    <property type="match status" value="1"/>
</dbReference>
<dbReference type="Gene3D" id="1.50.10.100">
    <property type="entry name" value="Chondroitin AC/alginate lyase"/>
    <property type="match status" value="1"/>
</dbReference>
<dbReference type="OrthoDB" id="1043373at2"/>
<dbReference type="RefSeq" id="WP_146786231.1">
    <property type="nucleotide sequence ID" value="NZ_BAABIO010000001.1"/>
</dbReference>